<dbReference type="Proteomes" id="UP001177003">
    <property type="component" value="Chromosome 3"/>
</dbReference>
<accession>A0AA35YIY1</accession>
<organism evidence="1 2">
    <name type="scientific">Lactuca saligna</name>
    <name type="common">Willowleaf lettuce</name>
    <dbReference type="NCBI Taxonomy" id="75948"/>
    <lineage>
        <taxon>Eukaryota</taxon>
        <taxon>Viridiplantae</taxon>
        <taxon>Streptophyta</taxon>
        <taxon>Embryophyta</taxon>
        <taxon>Tracheophyta</taxon>
        <taxon>Spermatophyta</taxon>
        <taxon>Magnoliopsida</taxon>
        <taxon>eudicotyledons</taxon>
        <taxon>Gunneridae</taxon>
        <taxon>Pentapetalae</taxon>
        <taxon>asterids</taxon>
        <taxon>campanulids</taxon>
        <taxon>Asterales</taxon>
        <taxon>Asteraceae</taxon>
        <taxon>Cichorioideae</taxon>
        <taxon>Cichorieae</taxon>
        <taxon>Lactucinae</taxon>
        <taxon>Lactuca</taxon>
    </lineage>
</organism>
<dbReference type="AlphaFoldDB" id="A0AA35YIY1"/>
<gene>
    <name evidence="1" type="ORF">LSALG_LOCUS14807</name>
</gene>
<dbReference type="EMBL" id="OX465079">
    <property type="protein sequence ID" value="CAI9274747.1"/>
    <property type="molecule type" value="Genomic_DNA"/>
</dbReference>
<evidence type="ECO:0000313" key="2">
    <source>
        <dbReference type="Proteomes" id="UP001177003"/>
    </source>
</evidence>
<evidence type="ECO:0000313" key="1">
    <source>
        <dbReference type="EMBL" id="CAI9274747.1"/>
    </source>
</evidence>
<keyword evidence="2" id="KW-1185">Reference proteome</keyword>
<sequence>MDVGIADAVRKKPYVLPKEAMNDVTKMKLERIHRDNSSVTLQQSNRDGTNIHKCIFSLPDNHLYSTSCQNYIVGITEQCKENNVPNKKCFSNMIKWYITVRNTLLCLVSKIFKV</sequence>
<proteinExistence type="predicted"/>
<protein>
    <submittedName>
        <fullName evidence="1">Uncharacterized protein</fullName>
    </submittedName>
</protein>
<name>A0AA35YIY1_LACSI</name>
<reference evidence="1" key="1">
    <citation type="submission" date="2023-04" db="EMBL/GenBank/DDBJ databases">
        <authorList>
            <person name="Vijverberg K."/>
            <person name="Xiong W."/>
            <person name="Schranz E."/>
        </authorList>
    </citation>
    <scope>NUCLEOTIDE SEQUENCE</scope>
</reference>